<gene>
    <name evidence="1" type="ORF">Cabys_1717</name>
</gene>
<name>A0A1J1C8Z1_CALAY</name>
<organism evidence="1 2">
    <name type="scientific">Caldithrix abyssi DSM 13497</name>
    <dbReference type="NCBI Taxonomy" id="880073"/>
    <lineage>
        <taxon>Bacteria</taxon>
        <taxon>Pseudomonadati</taxon>
        <taxon>Calditrichota</taxon>
        <taxon>Calditrichia</taxon>
        <taxon>Calditrichales</taxon>
        <taxon>Calditrichaceae</taxon>
        <taxon>Caldithrix</taxon>
    </lineage>
</organism>
<reference evidence="1 2" key="1">
    <citation type="submission" date="2016-11" db="EMBL/GenBank/DDBJ databases">
        <title>Genomic analysis of Caldithrix abyssi and proposal of a novel bacterial phylum Caldithrichaeota.</title>
        <authorList>
            <person name="Kublanov I."/>
            <person name="Sigalova O."/>
            <person name="Gavrilov S."/>
            <person name="Lebedinsky A."/>
            <person name="Ivanova N."/>
            <person name="Daum C."/>
            <person name="Reddy T."/>
            <person name="Klenk H.P."/>
            <person name="Goker M."/>
            <person name="Reva O."/>
            <person name="Miroshnichenko M."/>
            <person name="Kyprides N."/>
            <person name="Woyke T."/>
            <person name="Gelfand M."/>
        </authorList>
    </citation>
    <scope>NUCLEOTIDE SEQUENCE [LARGE SCALE GENOMIC DNA]</scope>
    <source>
        <strain evidence="1 2">LF13</strain>
    </source>
</reference>
<protein>
    <submittedName>
        <fullName evidence="1">Uncharacterized protein</fullName>
    </submittedName>
</protein>
<evidence type="ECO:0000313" key="1">
    <source>
        <dbReference type="EMBL" id="APF18466.1"/>
    </source>
</evidence>
<evidence type="ECO:0000313" key="2">
    <source>
        <dbReference type="Proteomes" id="UP000183868"/>
    </source>
</evidence>
<accession>A0A1J1C8Z1</accession>
<dbReference type="AlphaFoldDB" id="A0A1J1C8Z1"/>
<sequence length="37" mass="4336">MVISKDGIKNNNARNSSNLKLKILFISTLFFKLFKEY</sequence>
<dbReference type="KEGG" id="caby:Cabys_1717"/>
<proteinExistence type="predicted"/>
<dbReference type="EMBL" id="CP018099">
    <property type="protein sequence ID" value="APF18466.1"/>
    <property type="molecule type" value="Genomic_DNA"/>
</dbReference>
<dbReference type="Proteomes" id="UP000183868">
    <property type="component" value="Chromosome"/>
</dbReference>